<dbReference type="EMBL" id="LMAI01000006">
    <property type="protein sequence ID" value="KUJ55611.1"/>
    <property type="molecule type" value="Genomic_DNA"/>
</dbReference>
<evidence type="ECO:0000313" key="2">
    <source>
        <dbReference type="Proteomes" id="UP000054388"/>
    </source>
</evidence>
<name>A0A101CG66_9FLAO</name>
<comment type="caution">
    <text evidence="1">The sequence shown here is derived from an EMBL/GenBank/DDBJ whole genome shotgun (WGS) entry which is preliminary data.</text>
</comment>
<reference evidence="1 2" key="1">
    <citation type="submission" date="2015-10" db="EMBL/GenBank/DDBJ databases">
        <title>Genome sequence of Chryseobacterium greenlandense.</title>
        <authorList>
            <person name="Newman J."/>
            <person name="Fischer K."/>
            <person name="Miller J."/>
        </authorList>
    </citation>
    <scope>NUCLEOTIDE SEQUENCE [LARGE SCALE GENOMIC DNA]</scope>
    <source>
        <strain evidence="1 2">UMB34</strain>
    </source>
</reference>
<dbReference type="RefSeq" id="WP_059137108.1">
    <property type="nucleotide sequence ID" value="NZ_LMAI01000006.1"/>
</dbReference>
<dbReference type="Proteomes" id="UP000054388">
    <property type="component" value="Unassembled WGS sequence"/>
</dbReference>
<proteinExistence type="predicted"/>
<gene>
    <name evidence="1" type="ORF">AR686_12425</name>
</gene>
<protein>
    <submittedName>
        <fullName evidence="1">Uncharacterized protein</fullName>
    </submittedName>
</protein>
<accession>A0A101CG66</accession>
<dbReference type="AlphaFoldDB" id="A0A101CG66"/>
<sequence>MESFNLYREAKDQYEKLIPEKNDGLILLSLYAKYKDKDFTEENIISITNKIFKDQGNNEFERSRTEYNRNNTIILRLQESFLWRNETKRTYQFKKYGLELCQNIEKRLFEKYNPAKIKRFFDQLHKSLTEYIEADKDFNEWIEDHFDLRMPELVSQIEILDQQVNESVTDFKVNIKSEDQSILYILKEIEIRLEIIKEQSSELKNAFQISYDIDELLTDILQKTDSYNYIENIQKVQKFHDNSRSQLEQVSKRIEKIKPRIREFIYDFNKQDFDRKTNKFIYYLLEKSFVKREKSTKRIQFPNNLSGLKVKSIEHSPTLNIIPIREISPKLPVEIIKRNIDIPKRKELLDKTIKWKQDKERIMYWTNFAFQELEEKGSLVFTPLFFKIVDKDRLTIAVKTAHSVLRKSTKLKQRYKVEINQTPVNHTLNKTISLWQMTIQKK</sequence>
<organism evidence="1 2">
    <name type="scientific">Chryseobacterium aquaticum subsp. greenlandense</name>
    <dbReference type="NCBI Taxonomy" id="345663"/>
    <lineage>
        <taxon>Bacteria</taxon>
        <taxon>Pseudomonadati</taxon>
        <taxon>Bacteroidota</taxon>
        <taxon>Flavobacteriia</taxon>
        <taxon>Flavobacteriales</taxon>
        <taxon>Weeksellaceae</taxon>
        <taxon>Chryseobacterium group</taxon>
        <taxon>Chryseobacterium</taxon>
    </lineage>
</organism>
<evidence type="ECO:0000313" key="1">
    <source>
        <dbReference type="EMBL" id="KUJ55611.1"/>
    </source>
</evidence>